<feature type="domain" description="4Fe-4S ferredoxin-type" evidence="9">
    <location>
        <begin position="49"/>
        <end position="79"/>
    </location>
</feature>
<evidence type="ECO:0000256" key="1">
    <source>
        <dbReference type="ARBA" id="ARBA00022448"/>
    </source>
</evidence>
<comment type="caution">
    <text evidence="10">The sequence shown here is derived from an EMBL/GenBank/DDBJ whole genome shotgun (WGS) entry which is preliminary data.</text>
</comment>
<dbReference type="PROSITE" id="PS51379">
    <property type="entry name" value="4FE4S_FER_2"/>
    <property type="match status" value="1"/>
</dbReference>
<gene>
    <name evidence="10" type="ORF">FBQ73_13775</name>
</gene>
<organism evidence="10 11">
    <name type="scientific">Xanthobacter autotrophicus</name>
    <dbReference type="NCBI Taxonomy" id="280"/>
    <lineage>
        <taxon>Bacteria</taxon>
        <taxon>Pseudomonadati</taxon>
        <taxon>Pseudomonadota</taxon>
        <taxon>Alphaproteobacteria</taxon>
        <taxon>Hyphomicrobiales</taxon>
        <taxon>Xanthobacteraceae</taxon>
        <taxon>Xanthobacter</taxon>
    </lineage>
</organism>
<dbReference type="OrthoDB" id="7428628at2"/>
<evidence type="ECO:0000313" key="11">
    <source>
        <dbReference type="Proteomes" id="UP000305131"/>
    </source>
</evidence>
<dbReference type="EMBL" id="VAUP01000028">
    <property type="protein sequence ID" value="TLX42691.1"/>
    <property type="molecule type" value="Genomic_DNA"/>
</dbReference>
<comment type="similarity">
    <text evidence="8">Belongs to the Bfd family.</text>
</comment>
<dbReference type="PANTHER" id="PTHR37424:SF1">
    <property type="entry name" value="BACTERIOFERRITIN-ASSOCIATED FERREDOXIN"/>
    <property type="match status" value="1"/>
</dbReference>
<evidence type="ECO:0000313" key="10">
    <source>
        <dbReference type="EMBL" id="TLX42691.1"/>
    </source>
</evidence>
<evidence type="ECO:0000256" key="5">
    <source>
        <dbReference type="ARBA" id="ARBA00023004"/>
    </source>
</evidence>
<dbReference type="Gene3D" id="1.10.10.1100">
    <property type="entry name" value="BFD-like [2Fe-2S]-binding domain"/>
    <property type="match status" value="1"/>
</dbReference>
<dbReference type="AlphaFoldDB" id="A0A6C1KFX7"/>
<dbReference type="Pfam" id="PF04324">
    <property type="entry name" value="Fer2_BFD"/>
    <property type="match status" value="1"/>
</dbReference>
<keyword evidence="4" id="KW-0249">Electron transport</keyword>
<sequence length="80" mass="8341">MAMIVCSCNVFSDRQVLDALAGSQGLRTPGEVYRCLGCSPQCGRCARTIRALMDQAQAHNCGSCADDCPVAAITGMVAAE</sequence>
<dbReference type="GO" id="GO:0046872">
    <property type="term" value="F:metal ion binding"/>
    <property type="evidence" value="ECO:0007669"/>
    <property type="project" value="UniProtKB-KW"/>
</dbReference>
<name>A0A6C1KFX7_XANAU</name>
<dbReference type="InterPro" id="IPR052371">
    <property type="entry name" value="BFD-associated_ferredoxin"/>
</dbReference>
<dbReference type="InterPro" id="IPR041854">
    <property type="entry name" value="BFD-like_2Fe2S-bd_dom_sf"/>
</dbReference>
<reference evidence="10 11" key="1">
    <citation type="submission" date="2019-05" db="EMBL/GenBank/DDBJ databases">
        <authorList>
            <person name="Zhou X."/>
        </authorList>
    </citation>
    <scope>NUCLEOTIDE SEQUENCE [LARGE SCALE GENOMIC DNA]</scope>
    <source>
        <strain evidence="10 11">DSM 432</strain>
    </source>
</reference>
<keyword evidence="2" id="KW-0001">2Fe-2S</keyword>
<evidence type="ECO:0000256" key="6">
    <source>
        <dbReference type="ARBA" id="ARBA00023014"/>
    </source>
</evidence>
<dbReference type="InterPro" id="IPR017896">
    <property type="entry name" value="4Fe4S_Fe-S-bd"/>
</dbReference>
<protein>
    <recommendedName>
        <fullName evidence="7">Bacterioferritin-associated ferredoxin</fullName>
    </recommendedName>
</protein>
<dbReference type="InterPro" id="IPR007419">
    <property type="entry name" value="BFD-like_2Fe2S-bd_dom"/>
</dbReference>
<evidence type="ECO:0000256" key="3">
    <source>
        <dbReference type="ARBA" id="ARBA00022723"/>
    </source>
</evidence>
<proteinExistence type="inferred from homology"/>
<evidence type="ECO:0000259" key="9">
    <source>
        <dbReference type="PROSITE" id="PS51379"/>
    </source>
</evidence>
<accession>A0A6C1KFX7</accession>
<keyword evidence="5" id="KW-0408">Iron</keyword>
<keyword evidence="1" id="KW-0813">Transport</keyword>
<evidence type="ECO:0000256" key="8">
    <source>
        <dbReference type="ARBA" id="ARBA00046332"/>
    </source>
</evidence>
<evidence type="ECO:0000256" key="4">
    <source>
        <dbReference type="ARBA" id="ARBA00022982"/>
    </source>
</evidence>
<dbReference type="PANTHER" id="PTHR37424">
    <property type="entry name" value="BACTERIOFERRITIN-ASSOCIATED FERREDOXIN"/>
    <property type="match status" value="1"/>
</dbReference>
<evidence type="ECO:0000256" key="2">
    <source>
        <dbReference type="ARBA" id="ARBA00022714"/>
    </source>
</evidence>
<dbReference type="GO" id="GO:0051537">
    <property type="term" value="F:2 iron, 2 sulfur cluster binding"/>
    <property type="evidence" value="ECO:0007669"/>
    <property type="project" value="UniProtKB-KW"/>
</dbReference>
<evidence type="ECO:0000256" key="7">
    <source>
        <dbReference type="ARBA" id="ARBA00039386"/>
    </source>
</evidence>
<keyword evidence="6" id="KW-0411">Iron-sulfur</keyword>
<keyword evidence="3" id="KW-0479">Metal-binding</keyword>
<dbReference type="Proteomes" id="UP000305131">
    <property type="component" value="Unassembled WGS sequence"/>
</dbReference>